<reference evidence="1 2" key="1">
    <citation type="submission" date="2023-01" db="EMBL/GenBank/DDBJ databases">
        <title>Description of Helicobacter ibis sp. nov. isolated from faecal droppings of black-faced ibis (Theristicus melanopis).</title>
        <authorList>
            <person name="Lopez-Cantillo M."/>
            <person name="Vidal-Veuthey B."/>
            <person name="Mella A."/>
            <person name="De La Haba R."/>
            <person name="Collado L."/>
        </authorList>
    </citation>
    <scope>NUCLEOTIDE SEQUENCE [LARGE SCALE GENOMIC DNA]</scope>
    <source>
        <strain evidence="1 2">A82</strain>
    </source>
</reference>
<sequence>MIIFNSKKALKLIPKKLLTQFSVIDSINVESSINCTISLLENNKRIQALILVFPRFKHKNLLPKLEKINNFKCDIYFIQRKARYNKELEKLGILILL</sequence>
<evidence type="ECO:0000313" key="2">
    <source>
        <dbReference type="Proteomes" id="UP001210261"/>
    </source>
</evidence>
<gene>
    <name evidence="1" type="ORF">PF021_02155</name>
</gene>
<comment type="caution">
    <text evidence="1">The sequence shown here is derived from an EMBL/GenBank/DDBJ whole genome shotgun (WGS) entry which is preliminary data.</text>
</comment>
<dbReference type="RefSeq" id="WP_271020761.1">
    <property type="nucleotide sequence ID" value="NZ_JAQHXR010000001.1"/>
</dbReference>
<name>A0ABT4VCQ6_9HELI</name>
<dbReference type="Proteomes" id="UP001210261">
    <property type="component" value="Unassembled WGS sequence"/>
</dbReference>
<evidence type="ECO:0000313" key="1">
    <source>
        <dbReference type="EMBL" id="MDA3968473.1"/>
    </source>
</evidence>
<organism evidence="1 2">
    <name type="scientific">Helicobacter ibis</name>
    <dbReference type="NCBI Taxonomy" id="2962633"/>
    <lineage>
        <taxon>Bacteria</taxon>
        <taxon>Pseudomonadati</taxon>
        <taxon>Campylobacterota</taxon>
        <taxon>Epsilonproteobacteria</taxon>
        <taxon>Campylobacterales</taxon>
        <taxon>Helicobacteraceae</taxon>
        <taxon>Helicobacter</taxon>
    </lineage>
</organism>
<protein>
    <submittedName>
        <fullName evidence="1">Uncharacterized protein</fullName>
    </submittedName>
</protein>
<accession>A0ABT4VCQ6</accession>
<dbReference type="EMBL" id="JAQHXR010000001">
    <property type="protein sequence ID" value="MDA3968473.1"/>
    <property type="molecule type" value="Genomic_DNA"/>
</dbReference>
<keyword evidence="2" id="KW-1185">Reference proteome</keyword>
<proteinExistence type="predicted"/>